<keyword evidence="2" id="KW-1185">Reference proteome</keyword>
<dbReference type="RefSeq" id="WP_091650548.1">
    <property type="nucleotide sequence ID" value="NZ_FOVW01000002.1"/>
</dbReference>
<dbReference type="Gene3D" id="1.25.40.10">
    <property type="entry name" value="Tetratricopeptide repeat domain"/>
    <property type="match status" value="1"/>
</dbReference>
<accession>A0A1I5CMS0</accession>
<dbReference type="EMBL" id="FOVW01000002">
    <property type="protein sequence ID" value="SFN87931.1"/>
    <property type="molecule type" value="Genomic_DNA"/>
</dbReference>
<dbReference type="SUPFAM" id="SSF48452">
    <property type="entry name" value="TPR-like"/>
    <property type="match status" value="1"/>
</dbReference>
<reference evidence="2" key="1">
    <citation type="submission" date="2016-10" db="EMBL/GenBank/DDBJ databases">
        <authorList>
            <person name="Varghese N."/>
            <person name="Submissions S."/>
        </authorList>
    </citation>
    <scope>NUCLEOTIDE SEQUENCE [LARGE SCALE GENOMIC DNA]</scope>
    <source>
        <strain evidence="2">DSM 15282</strain>
    </source>
</reference>
<dbReference type="AlphaFoldDB" id="A0A1I5CMS0"/>
<name>A0A1I5CMS0_9BACT</name>
<gene>
    <name evidence="1" type="ORF">SAMN04488519_102315</name>
</gene>
<evidence type="ECO:0000313" key="2">
    <source>
        <dbReference type="Proteomes" id="UP000199564"/>
    </source>
</evidence>
<protein>
    <submittedName>
        <fullName evidence="1">Tetratricopeptide repeat-containing protein</fullName>
    </submittedName>
</protein>
<dbReference type="Pfam" id="PF14559">
    <property type="entry name" value="TPR_19"/>
    <property type="match status" value="1"/>
</dbReference>
<organism evidence="1 2">
    <name type="scientific">Algoriphagus ornithinivorans</name>
    <dbReference type="NCBI Taxonomy" id="226506"/>
    <lineage>
        <taxon>Bacteria</taxon>
        <taxon>Pseudomonadati</taxon>
        <taxon>Bacteroidota</taxon>
        <taxon>Cytophagia</taxon>
        <taxon>Cytophagales</taxon>
        <taxon>Cyclobacteriaceae</taxon>
        <taxon>Algoriphagus</taxon>
    </lineage>
</organism>
<evidence type="ECO:0000313" key="1">
    <source>
        <dbReference type="EMBL" id="SFN87931.1"/>
    </source>
</evidence>
<dbReference type="Proteomes" id="UP000199564">
    <property type="component" value="Unassembled WGS sequence"/>
</dbReference>
<dbReference type="InterPro" id="IPR011990">
    <property type="entry name" value="TPR-like_helical_dom_sf"/>
</dbReference>
<sequence>MPYLDRKSLLKQYISEEPKNPFNWYALALELQQNEPEEAKLIFEKLLKEFPDYLPTYYQAAFLFDSLGMLDQAKKTFEEGINLATRQEDQKAIKELKNAYQNFLFENDLDEEI</sequence>
<dbReference type="STRING" id="226506.SAMN04488519_102315"/>
<proteinExistence type="predicted"/>